<gene>
    <name evidence="1" type="ORF">PISMIDRAFT_678520</name>
</gene>
<dbReference type="AlphaFoldDB" id="A0A0C9ZP11"/>
<accession>A0A0C9ZP11</accession>
<name>A0A0C9ZP11_9AGAM</name>
<evidence type="ECO:0000313" key="2">
    <source>
        <dbReference type="Proteomes" id="UP000054018"/>
    </source>
</evidence>
<reference evidence="2" key="2">
    <citation type="submission" date="2015-01" db="EMBL/GenBank/DDBJ databases">
        <title>Evolutionary Origins and Diversification of the Mycorrhizal Mutualists.</title>
        <authorList>
            <consortium name="DOE Joint Genome Institute"/>
            <consortium name="Mycorrhizal Genomics Consortium"/>
            <person name="Kohler A."/>
            <person name="Kuo A."/>
            <person name="Nagy L.G."/>
            <person name="Floudas D."/>
            <person name="Copeland A."/>
            <person name="Barry K.W."/>
            <person name="Cichocki N."/>
            <person name="Veneault-Fourrey C."/>
            <person name="LaButti K."/>
            <person name="Lindquist E.A."/>
            <person name="Lipzen A."/>
            <person name="Lundell T."/>
            <person name="Morin E."/>
            <person name="Murat C."/>
            <person name="Riley R."/>
            <person name="Ohm R."/>
            <person name="Sun H."/>
            <person name="Tunlid A."/>
            <person name="Henrissat B."/>
            <person name="Grigoriev I.V."/>
            <person name="Hibbett D.S."/>
            <person name="Martin F."/>
        </authorList>
    </citation>
    <scope>NUCLEOTIDE SEQUENCE [LARGE SCALE GENOMIC DNA]</scope>
    <source>
        <strain evidence="2">441</strain>
    </source>
</reference>
<keyword evidence="2" id="KW-1185">Reference proteome</keyword>
<sequence>MYIVGVVLVLARESVRSYRVCWRRDPRQLRYEKDQVTSIASKLSALVPSASANTCMDGGANGMPGQPLFPVLLLNRAPPLGHMSQSQVLLLASST</sequence>
<evidence type="ECO:0000313" key="1">
    <source>
        <dbReference type="EMBL" id="KIK24037.1"/>
    </source>
</evidence>
<dbReference type="EMBL" id="KN833720">
    <property type="protein sequence ID" value="KIK24037.1"/>
    <property type="molecule type" value="Genomic_DNA"/>
</dbReference>
<reference evidence="1 2" key="1">
    <citation type="submission" date="2014-04" db="EMBL/GenBank/DDBJ databases">
        <authorList>
            <consortium name="DOE Joint Genome Institute"/>
            <person name="Kuo A."/>
            <person name="Kohler A."/>
            <person name="Costa M.D."/>
            <person name="Nagy L.G."/>
            <person name="Floudas D."/>
            <person name="Copeland A."/>
            <person name="Barry K.W."/>
            <person name="Cichocki N."/>
            <person name="Veneault-Fourrey C."/>
            <person name="LaButti K."/>
            <person name="Lindquist E.A."/>
            <person name="Lipzen A."/>
            <person name="Lundell T."/>
            <person name="Morin E."/>
            <person name="Murat C."/>
            <person name="Sun H."/>
            <person name="Tunlid A."/>
            <person name="Henrissat B."/>
            <person name="Grigoriev I.V."/>
            <person name="Hibbett D.S."/>
            <person name="Martin F."/>
            <person name="Nordberg H.P."/>
            <person name="Cantor M.N."/>
            <person name="Hua S.X."/>
        </authorList>
    </citation>
    <scope>NUCLEOTIDE SEQUENCE [LARGE SCALE GENOMIC DNA]</scope>
    <source>
        <strain evidence="1 2">441</strain>
    </source>
</reference>
<protein>
    <submittedName>
        <fullName evidence="1">Uncharacterized protein</fullName>
    </submittedName>
</protein>
<dbReference type="Proteomes" id="UP000054018">
    <property type="component" value="Unassembled WGS sequence"/>
</dbReference>
<dbReference type="HOGENOM" id="CLU_2373591_0_0_1"/>
<proteinExistence type="predicted"/>
<organism evidence="1 2">
    <name type="scientific">Pisolithus microcarpus 441</name>
    <dbReference type="NCBI Taxonomy" id="765257"/>
    <lineage>
        <taxon>Eukaryota</taxon>
        <taxon>Fungi</taxon>
        <taxon>Dikarya</taxon>
        <taxon>Basidiomycota</taxon>
        <taxon>Agaricomycotina</taxon>
        <taxon>Agaricomycetes</taxon>
        <taxon>Agaricomycetidae</taxon>
        <taxon>Boletales</taxon>
        <taxon>Sclerodermatineae</taxon>
        <taxon>Pisolithaceae</taxon>
        <taxon>Pisolithus</taxon>
    </lineage>
</organism>